<dbReference type="RefSeq" id="XP_001314413.1">
    <property type="nucleotide sequence ID" value="XM_001314394.1"/>
</dbReference>
<evidence type="ECO:0000259" key="7">
    <source>
        <dbReference type="PROSITE" id="PS51294"/>
    </source>
</evidence>
<keyword evidence="9" id="KW-1185">Reference proteome</keyword>
<dbReference type="STRING" id="5722.A2EZN1"/>
<dbReference type="eggNOG" id="KOG0048">
    <property type="taxonomic scope" value="Eukaryota"/>
</dbReference>
<dbReference type="PROSITE" id="PS51293">
    <property type="entry name" value="SANT"/>
    <property type="match status" value="1"/>
</dbReference>
<dbReference type="Gene3D" id="1.10.10.60">
    <property type="entry name" value="Homeodomain-like"/>
    <property type="match status" value="2"/>
</dbReference>
<evidence type="ECO:0000256" key="4">
    <source>
        <dbReference type="ARBA" id="ARBA00023242"/>
    </source>
</evidence>
<dbReference type="Proteomes" id="UP000001542">
    <property type="component" value="Unassembled WGS sequence"/>
</dbReference>
<accession>A2EZN1</accession>
<sequence length="240" mass="27660">MNENVAIFIETCLKKIEYPDDIDPKTTSQIKEIAKNQTLRLLTFAEANRQIQSILPGCKISVFINDVLATLSDPIPPKPVEKMPISLKKIHGGVWTDYEDKRLIAAVLMFGKGDWAKVSAYVGNGRNKFQCSQRWIRSLNPTVSRSPWTDEEDKKLIEAVQKFGQKSWIKISKYVGSKSDVQCRYHCKYVLRCTLGKKRKPTTKNKKEITNIIEPQIKEDIDPFKFMDQLKSDEEYINML</sequence>
<reference evidence="8" key="2">
    <citation type="journal article" date="2007" name="Science">
        <title>Draft genome sequence of the sexually transmitted pathogen Trichomonas vaginalis.</title>
        <authorList>
            <person name="Carlton J.M."/>
            <person name="Hirt R.P."/>
            <person name="Silva J.C."/>
            <person name="Delcher A.L."/>
            <person name="Schatz M."/>
            <person name="Zhao Q."/>
            <person name="Wortman J.R."/>
            <person name="Bidwell S.L."/>
            <person name="Alsmark U.C.M."/>
            <person name="Besteiro S."/>
            <person name="Sicheritz-Ponten T."/>
            <person name="Noel C.J."/>
            <person name="Dacks J.B."/>
            <person name="Foster P.G."/>
            <person name="Simillion C."/>
            <person name="Van de Peer Y."/>
            <person name="Miranda-Saavedra D."/>
            <person name="Barton G.J."/>
            <person name="Westrop G.D."/>
            <person name="Mueller S."/>
            <person name="Dessi D."/>
            <person name="Fiori P.L."/>
            <person name="Ren Q."/>
            <person name="Paulsen I."/>
            <person name="Zhang H."/>
            <person name="Bastida-Corcuera F.D."/>
            <person name="Simoes-Barbosa A."/>
            <person name="Brown M.T."/>
            <person name="Hayes R.D."/>
            <person name="Mukherjee M."/>
            <person name="Okumura C.Y."/>
            <person name="Schneider R."/>
            <person name="Smith A.J."/>
            <person name="Vanacova S."/>
            <person name="Villalvazo M."/>
            <person name="Haas B.J."/>
            <person name="Pertea M."/>
            <person name="Feldblyum T.V."/>
            <person name="Utterback T.R."/>
            <person name="Shu C.L."/>
            <person name="Osoegawa K."/>
            <person name="de Jong P.J."/>
            <person name="Hrdy I."/>
            <person name="Horvathova L."/>
            <person name="Zubacova Z."/>
            <person name="Dolezal P."/>
            <person name="Malik S.B."/>
            <person name="Logsdon J.M. Jr."/>
            <person name="Henze K."/>
            <person name="Gupta A."/>
            <person name="Wang C.C."/>
            <person name="Dunne R.L."/>
            <person name="Upcroft J.A."/>
            <person name="Upcroft P."/>
            <person name="White O."/>
            <person name="Salzberg S.L."/>
            <person name="Tang P."/>
            <person name="Chiu C.-H."/>
            <person name="Lee Y.-S."/>
            <person name="Embley T.M."/>
            <person name="Coombs G.H."/>
            <person name="Mottram J.C."/>
            <person name="Tachezy J."/>
            <person name="Fraser-Liggett C.M."/>
            <person name="Johnson P.J."/>
        </authorList>
    </citation>
    <scope>NUCLEOTIDE SEQUENCE [LARGE SCALE GENOMIC DNA]</scope>
    <source>
        <strain evidence="8">G3</strain>
    </source>
</reference>
<dbReference type="InterPro" id="IPR017884">
    <property type="entry name" value="SANT_dom"/>
</dbReference>
<evidence type="ECO:0000313" key="8">
    <source>
        <dbReference type="EMBL" id="EAY01869.1"/>
    </source>
</evidence>
<dbReference type="InterPro" id="IPR009057">
    <property type="entry name" value="Homeodomain-like_sf"/>
</dbReference>
<protein>
    <submittedName>
        <fullName evidence="8">Myb-like DNA-binding domain containing protein</fullName>
    </submittedName>
</protein>
<evidence type="ECO:0000313" key="9">
    <source>
        <dbReference type="Proteomes" id="UP000001542"/>
    </source>
</evidence>
<dbReference type="InterPro" id="IPR017930">
    <property type="entry name" value="Myb_dom"/>
</dbReference>
<dbReference type="PROSITE" id="PS50090">
    <property type="entry name" value="MYB_LIKE"/>
    <property type="match status" value="2"/>
</dbReference>
<reference evidence="8" key="1">
    <citation type="submission" date="2006-10" db="EMBL/GenBank/DDBJ databases">
        <authorList>
            <person name="Amadeo P."/>
            <person name="Zhao Q."/>
            <person name="Wortman J."/>
            <person name="Fraser-Liggett C."/>
            <person name="Carlton J."/>
        </authorList>
    </citation>
    <scope>NUCLEOTIDE SEQUENCE</scope>
    <source>
        <strain evidence="8">G3</strain>
    </source>
</reference>
<keyword evidence="3" id="KW-0804">Transcription</keyword>
<dbReference type="PANTHER" id="PTHR46621:SF1">
    <property type="entry name" value="SNRNA-ACTIVATING PROTEIN COMPLEX SUBUNIT 4"/>
    <property type="match status" value="1"/>
</dbReference>
<keyword evidence="2 8" id="KW-0238">DNA-binding</keyword>
<dbReference type="EMBL" id="DS113554">
    <property type="protein sequence ID" value="EAY01869.1"/>
    <property type="molecule type" value="Genomic_DNA"/>
</dbReference>
<feature type="domain" description="HTH myb-type" evidence="7">
    <location>
        <begin position="87"/>
        <end position="139"/>
    </location>
</feature>
<dbReference type="InterPro" id="IPR051575">
    <property type="entry name" value="Myb-like_DNA-bd"/>
</dbReference>
<dbReference type="AlphaFoldDB" id="A2EZN1"/>
<organism evidence="8 9">
    <name type="scientific">Trichomonas vaginalis (strain ATCC PRA-98 / G3)</name>
    <dbReference type="NCBI Taxonomy" id="412133"/>
    <lineage>
        <taxon>Eukaryota</taxon>
        <taxon>Metamonada</taxon>
        <taxon>Parabasalia</taxon>
        <taxon>Trichomonadida</taxon>
        <taxon>Trichomonadidae</taxon>
        <taxon>Trichomonas</taxon>
    </lineage>
</organism>
<dbReference type="GO" id="GO:0003677">
    <property type="term" value="F:DNA binding"/>
    <property type="evidence" value="ECO:0007669"/>
    <property type="project" value="UniProtKB-KW"/>
</dbReference>
<evidence type="ECO:0000259" key="5">
    <source>
        <dbReference type="PROSITE" id="PS50090"/>
    </source>
</evidence>
<feature type="domain" description="Myb-like" evidence="5">
    <location>
        <begin position="93"/>
        <end position="139"/>
    </location>
</feature>
<dbReference type="InterPro" id="IPR001005">
    <property type="entry name" value="SANT/Myb"/>
</dbReference>
<dbReference type="CDD" id="cd00167">
    <property type="entry name" value="SANT"/>
    <property type="match status" value="2"/>
</dbReference>
<evidence type="ECO:0000256" key="2">
    <source>
        <dbReference type="ARBA" id="ARBA00023125"/>
    </source>
</evidence>
<dbReference type="SMART" id="SM00717">
    <property type="entry name" value="SANT"/>
    <property type="match status" value="2"/>
</dbReference>
<proteinExistence type="predicted"/>
<keyword evidence="1" id="KW-0805">Transcription regulation</keyword>
<dbReference type="VEuPathDB" id="TrichDB:TVAG_090040"/>
<dbReference type="VEuPathDB" id="TrichDB:TVAGG3_0186340"/>
<keyword evidence="4" id="KW-0539">Nucleus</keyword>
<feature type="domain" description="HTH myb-type" evidence="7">
    <location>
        <begin position="140"/>
        <end position="195"/>
    </location>
</feature>
<dbReference type="KEGG" id="tva:4759704"/>
<dbReference type="PROSITE" id="PS51294">
    <property type="entry name" value="HTH_MYB"/>
    <property type="match status" value="2"/>
</dbReference>
<dbReference type="SMR" id="A2EZN1"/>
<gene>
    <name evidence="8" type="ORF">TVAG_090040</name>
</gene>
<feature type="domain" description="SANT" evidence="6">
    <location>
        <begin position="143"/>
        <end position="186"/>
    </location>
</feature>
<evidence type="ECO:0000259" key="6">
    <source>
        <dbReference type="PROSITE" id="PS51293"/>
    </source>
</evidence>
<dbReference type="Pfam" id="PF00249">
    <property type="entry name" value="Myb_DNA-binding"/>
    <property type="match status" value="2"/>
</dbReference>
<name>A2EZN1_TRIV3</name>
<dbReference type="InParanoid" id="A2EZN1"/>
<dbReference type="PANTHER" id="PTHR46621">
    <property type="entry name" value="SNRNA-ACTIVATING PROTEIN COMPLEX SUBUNIT 4"/>
    <property type="match status" value="1"/>
</dbReference>
<dbReference type="OrthoDB" id="2143914at2759"/>
<evidence type="ECO:0000256" key="3">
    <source>
        <dbReference type="ARBA" id="ARBA00023163"/>
    </source>
</evidence>
<dbReference type="SUPFAM" id="SSF46689">
    <property type="entry name" value="Homeodomain-like"/>
    <property type="match status" value="2"/>
</dbReference>
<evidence type="ECO:0000256" key="1">
    <source>
        <dbReference type="ARBA" id="ARBA00023015"/>
    </source>
</evidence>
<feature type="domain" description="Myb-like" evidence="5">
    <location>
        <begin position="140"/>
        <end position="191"/>
    </location>
</feature>